<evidence type="ECO:0000256" key="1">
    <source>
        <dbReference type="SAM" id="MobiDB-lite"/>
    </source>
</evidence>
<dbReference type="Proteomes" id="UP000639643">
    <property type="component" value="Unassembled WGS sequence"/>
</dbReference>
<organism evidence="2 3">
    <name type="scientific">Colletotrichum musicola</name>
    <dbReference type="NCBI Taxonomy" id="2175873"/>
    <lineage>
        <taxon>Eukaryota</taxon>
        <taxon>Fungi</taxon>
        <taxon>Dikarya</taxon>
        <taxon>Ascomycota</taxon>
        <taxon>Pezizomycotina</taxon>
        <taxon>Sordariomycetes</taxon>
        <taxon>Hypocreomycetidae</taxon>
        <taxon>Glomerellales</taxon>
        <taxon>Glomerellaceae</taxon>
        <taxon>Colletotrichum</taxon>
        <taxon>Colletotrichum orchidearum species complex</taxon>
    </lineage>
</organism>
<feature type="compositionally biased region" description="Low complexity" evidence="1">
    <location>
        <begin position="315"/>
        <end position="330"/>
    </location>
</feature>
<keyword evidence="3" id="KW-1185">Reference proteome</keyword>
<feature type="region of interest" description="Disordered" evidence="1">
    <location>
        <begin position="103"/>
        <end position="205"/>
    </location>
</feature>
<accession>A0A8H6JGK2</accession>
<name>A0A8H6JGK2_9PEZI</name>
<evidence type="ECO:0000313" key="2">
    <source>
        <dbReference type="EMBL" id="KAF6812130.1"/>
    </source>
</evidence>
<feature type="compositionally biased region" description="Basic residues" evidence="1">
    <location>
        <begin position="148"/>
        <end position="166"/>
    </location>
</feature>
<feature type="compositionally biased region" description="Basic and acidic residues" evidence="1">
    <location>
        <begin position="113"/>
        <end position="126"/>
    </location>
</feature>
<dbReference type="OrthoDB" id="5239733at2759"/>
<reference evidence="2" key="1">
    <citation type="journal article" date="2020" name="Phytopathology">
        <title>Genome Sequence Resources of Colletotrichum truncatum, C. plurivorum, C. musicola, and C. sojae: Four Species Pathogenic to Soybean (Glycine max).</title>
        <authorList>
            <person name="Rogerio F."/>
            <person name="Boufleur T.R."/>
            <person name="Ciampi-Guillardi M."/>
            <person name="Sukno S.A."/>
            <person name="Thon M.R."/>
            <person name="Massola Junior N.S."/>
            <person name="Baroncelli R."/>
        </authorList>
    </citation>
    <scope>NUCLEOTIDE SEQUENCE</scope>
    <source>
        <strain evidence="2">LFN0074</strain>
    </source>
</reference>
<evidence type="ECO:0000313" key="3">
    <source>
        <dbReference type="Proteomes" id="UP000639643"/>
    </source>
</evidence>
<comment type="caution">
    <text evidence="2">The sequence shown here is derived from an EMBL/GenBank/DDBJ whole genome shotgun (WGS) entry which is preliminary data.</text>
</comment>
<protein>
    <submittedName>
        <fullName evidence="2">Uncharacterized protein</fullName>
    </submittedName>
</protein>
<feature type="compositionally biased region" description="Polar residues" evidence="1">
    <location>
        <begin position="331"/>
        <end position="341"/>
    </location>
</feature>
<proteinExistence type="predicted"/>
<sequence>MKKLTPREPITATEKIQERLCQDKDRIEQRFRQDLRALVRNHEKDREGIVRSFLARAAVTHPKDHKALKPSIRSGLLPCVSHIKYTQDSLTVGYAAAPSATTVSLSGSTARGHGPELPDREAKPEGELEEATNEPSTPRRAQESRPPGQRRKLPSRPVKCRAKRTARKDVLKPDPAGGVRESPSRKSSKSAKKGSAAGEDSSPRAVTTALATRRVNSGQKASCAFKYEEASYYILECPTPDCGFVFSRHPLEDGLATRHFRECGVQHGGDDNVRRLACRLVPCERASSRYASDEWVSDYNRKVAERAQETRASIPDAAGGAPAVSAAEGPQSQPESGTSMLSEAPTV</sequence>
<feature type="region of interest" description="Disordered" evidence="1">
    <location>
        <begin position="306"/>
        <end position="347"/>
    </location>
</feature>
<dbReference type="EMBL" id="WIGM01000797">
    <property type="protein sequence ID" value="KAF6812130.1"/>
    <property type="molecule type" value="Genomic_DNA"/>
</dbReference>
<dbReference type="AlphaFoldDB" id="A0A8H6JGK2"/>
<gene>
    <name evidence="2" type="ORF">CMUS01_13127</name>
</gene>